<evidence type="ECO:0000256" key="5">
    <source>
        <dbReference type="ARBA" id="ARBA00022741"/>
    </source>
</evidence>
<evidence type="ECO:0000313" key="17">
    <source>
        <dbReference type="Proteomes" id="UP000480303"/>
    </source>
</evidence>
<dbReference type="Gene3D" id="3.30.230.10">
    <property type="match status" value="1"/>
</dbReference>
<keyword evidence="5 11" id="KW-0547">Nucleotide-binding</keyword>
<evidence type="ECO:0000256" key="9">
    <source>
        <dbReference type="ARBA" id="ARBA00023144"/>
    </source>
</evidence>
<keyword evidence="9 11" id="KW-0299">Galactose metabolism</keyword>
<dbReference type="InterPro" id="IPR013750">
    <property type="entry name" value="GHMP_kinase_C_dom"/>
</dbReference>
<dbReference type="InterPro" id="IPR006203">
    <property type="entry name" value="GHMP_knse_ATP-bd_CS"/>
</dbReference>
<proteinExistence type="inferred from homology"/>
<dbReference type="NCBIfam" id="TIGR00131">
    <property type="entry name" value="gal_kin"/>
    <property type="match status" value="1"/>
</dbReference>
<keyword evidence="10 11" id="KW-0119">Carbohydrate metabolism</keyword>
<dbReference type="GO" id="GO:0005829">
    <property type="term" value="C:cytosol"/>
    <property type="evidence" value="ECO:0007669"/>
    <property type="project" value="TreeGrafter"/>
</dbReference>
<comment type="function">
    <text evidence="11">Catalyzes the transfer of the gamma-phosphate of ATP to D-galactose to form alpha-D-galactose-1-phosphate (Gal-1-P).</text>
</comment>
<evidence type="ECO:0000256" key="1">
    <source>
        <dbReference type="ARBA" id="ARBA00006566"/>
    </source>
</evidence>
<evidence type="ECO:0000256" key="10">
    <source>
        <dbReference type="ARBA" id="ARBA00023277"/>
    </source>
</evidence>
<evidence type="ECO:0000259" key="14">
    <source>
        <dbReference type="Pfam" id="PF08544"/>
    </source>
</evidence>
<evidence type="ECO:0000256" key="11">
    <source>
        <dbReference type="HAMAP-Rule" id="MF_00246"/>
    </source>
</evidence>
<name>A0A6A0BH32_9LACT</name>
<feature type="binding site" evidence="11">
    <location>
        <position position="130"/>
    </location>
    <ligand>
        <name>Mg(2+)</name>
        <dbReference type="ChEBI" id="CHEBI:18420"/>
    </ligand>
</feature>
<feature type="binding site" evidence="11">
    <location>
        <begin position="124"/>
        <end position="130"/>
    </location>
    <ligand>
        <name>ATP</name>
        <dbReference type="ChEBI" id="CHEBI:30616"/>
    </ligand>
</feature>
<dbReference type="PIRSF" id="PIRSF000530">
    <property type="entry name" value="Galactokinase"/>
    <property type="match status" value="1"/>
</dbReference>
<evidence type="ECO:0000256" key="4">
    <source>
        <dbReference type="ARBA" id="ARBA00022723"/>
    </source>
</evidence>
<dbReference type="SUPFAM" id="SSF55060">
    <property type="entry name" value="GHMP Kinase, C-terminal domain"/>
    <property type="match status" value="1"/>
</dbReference>
<gene>
    <name evidence="11 16" type="primary">galK</name>
    <name evidence="16" type="ORF">Hs30E_16480</name>
</gene>
<dbReference type="UniPathway" id="UPA00214"/>
<dbReference type="InterPro" id="IPR022963">
    <property type="entry name" value="Galactokinase_bac"/>
</dbReference>
<feature type="domain" description="GHMP kinase C-terminal" evidence="14">
    <location>
        <begin position="285"/>
        <end position="365"/>
    </location>
</feature>
<dbReference type="FunFam" id="3.30.70.890:FF:000001">
    <property type="entry name" value="Galactokinase"/>
    <property type="match status" value="1"/>
</dbReference>
<dbReference type="Proteomes" id="UP000480303">
    <property type="component" value="Unassembled WGS sequence"/>
</dbReference>
<keyword evidence="8 11" id="KW-0460">Magnesium</keyword>
<dbReference type="PANTHER" id="PTHR10457">
    <property type="entry name" value="MEVALONATE KINASE/GALACTOKINASE"/>
    <property type="match status" value="1"/>
</dbReference>
<evidence type="ECO:0000256" key="8">
    <source>
        <dbReference type="ARBA" id="ARBA00022842"/>
    </source>
</evidence>
<feature type="binding site" evidence="11">
    <location>
        <position position="224"/>
    </location>
    <ligand>
        <name>substrate</name>
    </ligand>
</feature>
<dbReference type="EC" id="2.7.1.6" evidence="11 12"/>
<keyword evidence="6 11" id="KW-0418">Kinase</keyword>
<feature type="binding site" evidence="11">
    <location>
        <position position="66"/>
    </location>
    <ligand>
        <name>ATP</name>
        <dbReference type="ChEBI" id="CHEBI:30616"/>
    </ligand>
</feature>
<dbReference type="PANTHER" id="PTHR10457:SF7">
    <property type="entry name" value="GALACTOKINASE-RELATED"/>
    <property type="match status" value="1"/>
</dbReference>
<dbReference type="InterPro" id="IPR019741">
    <property type="entry name" value="Galactokinase_CS"/>
</dbReference>
<organism evidence="16 17">
    <name type="scientific">Pseudolactococcus hodotermopsidis</name>
    <dbReference type="NCBI Taxonomy" id="2709157"/>
    <lineage>
        <taxon>Bacteria</taxon>
        <taxon>Bacillati</taxon>
        <taxon>Bacillota</taxon>
        <taxon>Bacilli</taxon>
        <taxon>Lactobacillales</taxon>
        <taxon>Streptococcaceae</taxon>
        <taxon>Pseudolactococcus</taxon>
    </lineage>
</organism>
<comment type="subcellular location">
    <subcellularLocation>
        <location evidence="11">Cytoplasm</location>
    </subcellularLocation>
</comment>
<keyword evidence="17" id="KW-1185">Reference proteome</keyword>
<dbReference type="GO" id="GO:0005524">
    <property type="term" value="F:ATP binding"/>
    <property type="evidence" value="ECO:0007669"/>
    <property type="project" value="UniProtKB-UniRule"/>
</dbReference>
<accession>A0A6A0BH32</accession>
<dbReference type="GO" id="GO:0004335">
    <property type="term" value="F:galactokinase activity"/>
    <property type="evidence" value="ECO:0007669"/>
    <property type="project" value="UniProtKB-UniRule"/>
</dbReference>
<evidence type="ECO:0000259" key="15">
    <source>
        <dbReference type="Pfam" id="PF10509"/>
    </source>
</evidence>
<dbReference type="FunFam" id="3.30.230.10:FF:000017">
    <property type="entry name" value="Galactokinase"/>
    <property type="match status" value="1"/>
</dbReference>
<dbReference type="Pfam" id="PF08544">
    <property type="entry name" value="GHMP_kinases_C"/>
    <property type="match status" value="1"/>
</dbReference>
<dbReference type="InterPro" id="IPR000705">
    <property type="entry name" value="Galactokinase"/>
</dbReference>
<evidence type="ECO:0000259" key="13">
    <source>
        <dbReference type="Pfam" id="PF00288"/>
    </source>
</evidence>
<feature type="binding site" evidence="11">
    <location>
        <position position="162"/>
    </location>
    <ligand>
        <name>Mg(2+)</name>
        <dbReference type="ChEBI" id="CHEBI:18420"/>
    </ligand>
</feature>
<feature type="site" description="Transition state stabilizer" evidence="11">
    <location>
        <position position="26"/>
    </location>
</feature>
<feature type="binding site" evidence="11">
    <location>
        <begin position="32"/>
        <end position="35"/>
    </location>
    <ligand>
        <name>substrate</name>
    </ligand>
</feature>
<dbReference type="PRINTS" id="PR00959">
    <property type="entry name" value="MEVGALKINASE"/>
</dbReference>
<sequence>MKKEVTEKFIDLFGDDNLSNYFSPGRINLIGEHTDYNGCYVFPAAISIGTFGVARKRTDSLVKVYSLNFDEIGIIEFSLDEPLENTANSHWGNFVKGYLFMLKQAGHEISQGFDLAIEGTIPNGSGLSSSASLELLVGTVANDLYDLGLDKLTLVQLGQKVENDFIGVNSGIMDQFAIGFGELGKAILLDTNTLKYEMVPAEFGDYKIVIMNTNKRRELADSKYNERRAQCEEALKRLQTKLDITALGQLSEEEFESNRCLINDEILEKRAKHAVYENGRTLKAKAALVAGDLVTFGQLLNASHESLKTDYEVTGIELDTLAETAQTLPGVLGARMTGAGFGGCGIALVNSAEIDNFTSAVNAVYLEKIGYAASFYVATIADGARKL</sequence>
<evidence type="ECO:0000256" key="6">
    <source>
        <dbReference type="ARBA" id="ARBA00022777"/>
    </source>
</evidence>
<dbReference type="RefSeq" id="WP_172209532.1">
    <property type="nucleotide sequence ID" value="NZ_BLLI01000056.1"/>
</dbReference>
<dbReference type="InterPro" id="IPR006204">
    <property type="entry name" value="GHMP_kinase_N_dom"/>
</dbReference>
<dbReference type="PRINTS" id="PR00473">
    <property type="entry name" value="GALCTOKINASE"/>
</dbReference>
<dbReference type="AlphaFoldDB" id="A0A6A0BH32"/>
<dbReference type="GO" id="GO:0006012">
    <property type="term" value="P:galactose metabolic process"/>
    <property type="evidence" value="ECO:0007669"/>
    <property type="project" value="UniProtKB-UniRule"/>
</dbReference>
<keyword evidence="4 11" id="KW-0479">Metal-binding</keyword>
<dbReference type="InterPro" id="IPR020568">
    <property type="entry name" value="Ribosomal_Su5_D2-typ_SF"/>
</dbReference>
<dbReference type="PROSITE" id="PS00627">
    <property type="entry name" value="GHMP_KINASES_ATP"/>
    <property type="match status" value="1"/>
</dbReference>
<evidence type="ECO:0000256" key="7">
    <source>
        <dbReference type="ARBA" id="ARBA00022840"/>
    </source>
</evidence>
<keyword evidence="2 11" id="KW-0963">Cytoplasm</keyword>
<comment type="similarity">
    <text evidence="1 11">Belongs to the GHMP kinase family. GalK subfamily.</text>
</comment>
<dbReference type="Gene3D" id="3.30.70.890">
    <property type="entry name" value="GHMP kinase, C-terminal domain"/>
    <property type="match status" value="1"/>
</dbReference>
<evidence type="ECO:0000256" key="12">
    <source>
        <dbReference type="NCBIfam" id="TIGR00131"/>
    </source>
</evidence>
<dbReference type="PROSITE" id="PS00106">
    <property type="entry name" value="GALACTOKINASE"/>
    <property type="match status" value="1"/>
</dbReference>
<comment type="caution">
    <text evidence="16">The sequence shown here is derived from an EMBL/GenBank/DDBJ whole genome shotgun (WGS) entry which is preliminary data.</text>
</comment>
<evidence type="ECO:0000256" key="3">
    <source>
        <dbReference type="ARBA" id="ARBA00022679"/>
    </source>
</evidence>
<evidence type="ECO:0000313" key="16">
    <source>
        <dbReference type="EMBL" id="GFH43097.1"/>
    </source>
</evidence>
<dbReference type="NCBIfam" id="NF003705">
    <property type="entry name" value="PRK05322.1"/>
    <property type="match status" value="1"/>
</dbReference>
<dbReference type="Pfam" id="PF00288">
    <property type="entry name" value="GHMP_kinases_N"/>
    <property type="match status" value="1"/>
</dbReference>
<dbReference type="GO" id="GO:0000287">
    <property type="term" value="F:magnesium ion binding"/>
    <property type="evidence" value="ECO:0007669"/>
    <property type="project" value="UniProtKB-UniRule"/>
</dbReference>
<reference evidence="16 17" key="1">
    <citation type="submission" date="2020-02" db="EMBL/GenBank/DDBJ databases">
        <title>Draft genome sequence of Lactococcus sp. Hs30E4-3.</title>
        <authorList>
            <person name="Noda S."/>
            <person name="Yuki M."/>
            <person name="Ohkuma M."/>
        </authorList>
    </citation>
    <scope>NUCLEOTIDE SEQUENCE [LARGE SCALE GENOMIC DNA]</scope>
    <source>
        <strain evidence="16 17">Hs30E4-3</strain>
    </source>
</reference>
<dbReference type="EMBL" id="BLLI01000056">
    <property type="protein sequence ID" value="GFH43097.1"/>
    <property type="molecule type" value="Genomic_DNA"/>
</dbReference>
<feature type="domain" description="GHMP kinase N-terminal" evidence="13">
    <location>
        <begin position="94"/>
        <end position="181"/>
    </location>
</feature>
<dbReference type="InterPro" id="IPR019539">
    <property type="entry name" value="GalKase_N"/>
</dbReference>
<protein>
    <recommendedName>
        <fullName evidence="11 12">Galactokinase</fullName>
        <ecNumber evidence="11 12">2.7.1.6</ecNumber>
    </recommendedName>
    <alternativeName>
        <fullName evidence="11">Galactose kinase</fullName>
    </alternativeName>
</protein>
<comment type="pathway">
    <text evidence="11">Carbohydrate metabolism; galactose metabolism.</text>
</comment>
<dbReference type="InterPro" id="IPR036554">
    <property type="entry name" value="GHMP_kinase_C_sf"/>
</dbReference>
<dbReference type="HAMAP" id="MF_00246">
    <property type="entry name" value="Galactokinase"/>
    <property type="match status" value="1"/>
</dbReference>
<evidence type="ECO:0000256" key="2">
    <source>
        <dbReference type="ARBA" id="ARBA00022490"/>
    </source>
</evidence>
<feature type="domain" description="Galactokinase N-terminal" evidence="15">
    <location>
        <begin position="7"/>
        <end position="56"/>
    </location>
</feature>
<dbReference type="InterPro" id="IPR014721">
    <property type="entry name" value="Ribsml_uS5_D2-typ_fold_subgr"/>
</dbReference>
<keyword evidence="7 11" id="KW-0067">ATP-binding</keyword>
<comment type="catalytic activity">
    <reaction evidence="11">
        <text>alpha-D-galactose + ATP = alpha-D-galactose 1-phosphate + ADP + H(+)</text>
        <dbReference type="Rhea" id="RHEA:13553"/>
        <dbReference type="ChEBI" id="CHEBI:15378"/>
        <dbReference type="ChEBI" id="CHEBI:28061"/>
        <dbReference type="ChEBI" id="CHEBI:30616"/>
        <dbReference type="ChEBI" id="CHEBI:58336"/>
        <dbReference type="ChEBI" id="CHEBI:456216"/>
        <dbReference type="EC" id="2.7.1.6"/>
    </reaction>
</comment>
<dbReference type="SUPFAM" id="SSF54211">
    <property type="entry name" value="Ribosomal protein S5 domain 2-like"/>
    <property type="match status" value="1"/>
</dbReference>
<feature type="active site" description="Proton acceptor" evidence="11">
    <location>
        <position position="174"/>
    </location>
</feature>
<keyword evidence="3 11" id="KW-0808">Transferase</keyword>
<dbReference type="InterPro" id="IPR006206">
    <property type="entry name" value="Mevalonate/galactokinase"/>
</dbReference>
<dbReference type="Pfam" id="PF10509">
    <property type="entry name" value="GalKase_gal_bdg"/>
    <property type="match status" value="1"/>
</dbReference>